<dbReference type="VEuPathDB" id="FungiDB:QG37_02169"/>
<evidence type="ECO:0000313" key="2">
    <source>
        <dbReference type="Proteomes" id="UP000037122"/>
    </source>
</evidence>
<dbReference type="Proteomes" id="UP000037122">
    <property type="component" value="Unassembled WGS sequence"/>
</dbReference>
<sequence>MGEKPGNYIKASVTKRVSDPTNLKQGQCESRPVPVWSLELSLVFPKQPVDNSDNSGSEKLCSECKKILFYSLLLINWLDLVKLNTFF</sequence>
<accession>A0A0L0P4H5</accession>
<comment type="caution">
    <text evidence="1">The sequence shown here is derived from an EMBL/GenBank/DDBJ whole genome shotgun (WGS) entry which is preliminary data.</text>
</comment>
<gene>
    <name evidence="1" type="ORF">QG37_02169</name>
</gene>
<evidence type="ECO:0000313" key="1">
    <source>
        <dbReference type="EMBL" id="KNE01277.1"/>
    </source>
</evidence>
<protein>
    <submittedName>
        <fullName evidence="1">Uncharacterized protein</fullName>
    </submittedName>
</protein>
<organism evidence="1 2">
    <name type="scientific">Candidozyma auris</name>
    <name type="common">Yeast</name>
    <name type="synonym">Candida auris</name>
    <dbReference type="NCBI Taxonomy" id="498019"/>
    <lineage>
        <taxon>Eukaryota</taxon>
        <taxon>Fungi</taxon>
        <taxon>Dikarya</taxon>
        <taxon>Ascomycota</taxon>
        <taxon>Saccharomycotina</taxon>
        <taxon>Pichiomycetes</taxon>
        <taxon>Metschnikowiaceae</taxon>
        <taxon>Candidozyma</taxon>
    </lineage>
</organism>
<proteinExistence type="predicted"/>
<dbReference type="EMBL" id="LGST01000016">
    <property type="protein sequence ID" value="KNE01277.1"/>
    <property type="molecule type" value="Genomic_DNA"/>
</dbReference>
<dbReference type="AlphaFoldDB" id="A0A0L0P4H5"/>
<name>A0A0L0P4H5_CANAR</name>
<reference evidence="2" key="1">
    <citation type="journal article" date="2015" name="BMC Genomics">
        <title>Draft genome of a commonly misdiagnosed multidrug resistant pathogen Candida auris.</title>
        <authorList>
            <person name="Chatterjee S."/>
            <person name="Alampalli S.V."/>
            <person name="Nageshan R.K."/>
            <person name="Chettiar S.T."/>
            <person name="Joshi S."/>
            <person name="Tatu U.S."/>
        </authorList>
    </citation>
    <scope>NUCLEOTIDE SEQUENCE [LARGE SCALE GENOMIC DNA]</scope>
    <source>
        <strain evidence="2">6684</strain>
    </source>
</reference>